<dbReference type="Proteomes" id="UP000001190">
    <property type="component" value="Chromosome"/>
</dbReference>
<organism evidence="3 4">
    <name type="scientific">Mycobacterium marinum (strain ATCC BAA-535 / M)</name>
    <dbReference type="NCBI Taxonomy" id="216594"/>
    <lineage>
        <taxon>Bacteria</taxon>
        <taxon>Bacillati</taxon>
        <taxon>Actinomycetota</taxon>
        <taxon>Actinomycetes</taxon>
        <taxon>Mycobacteriales</taxon>
        <taxon>Mycobacteriaceae</taxon>
        <taxon>Mycobacterium</taxon>
        <taxon>Mycobacterium ulcerans group</taxon>
    </lineage>
</organism>
<dbReference type="HOGENOM" id="CLU_000022_59_0_11"/>
<dbReference type="PANTHER" id="PTHR43767:SF1">
    <property type="entry name" value="NONRIBOSOMAL PEPTIDE SYNTHASE PES1 (EUROFUNG)-RELATED"/>
    <property type="match status" value="1"/>
</dbReference>
<feature type="domain" description="AMP-binding enzyme C-terminal" evidence="2">
    <location>
        <begin position="449"/>
        <end position="526"/>
    </location>
</feature>
<feature type="domain" description="AMP-dependent synthetase/ligase" evidence="1">
    <location>
        <begin position="15"/>
        <end position="364"/>
    </location>
</feature>
<reference evidence="3 4" key="1">
    <citation type="journal article" date="2008" name="Genome Res.">
        <title>Insights from the complete genome sequence of Mycobacterium marinum on the evolution of Mycobacterium tuberculosis.</title>
        <authorList>
            <person name="Stinear T.P."/>
            <person name="Seemann T."/>
            <person name="Harrison P.F."/>
            <person name="Jenkin G.A."/>
            <person name="Davies J.K."/>
            <person name="Johnson P.D."/>
            <person name="Abdellah Z."/>
            <person name="Arrowsmith C."/>
            <person name="Chillingworth T."/>
            <person name="Churcher C."/>
            <person name="Clarke K."/>
            <person name="Cronin A."/>
            <person name="Davis P."/>
            <person name="Goodhead I."/>
            <person name="Holroyd N."/>
            <person name="Jagels K."/>
            <person name="Lord A."/>
            <person name="Moule S."/>
            <person name="Mungall K."/>
            <person name="Norbertczak H."/>
            <person name="Quail M.A."/>
            <person name="Rabbinowitsch E."/>
            <person name="Walker D."/>
            <person name="White B."/>
            <person name="Whitehead S."/>
            <person name="Small P.L."/>
            <person name="Brosch R."/>
            <person name="Ramakrishnan L."/>
            <person name="Fischbach M.A."/>
            <person name="Parkhill J."/>
            <person name="Cole S.T."/>
        </authorList>
    </citation>
    <scope>NUCLEOTIDE SEQUENCE [LARGE SCALE GENOMIC DNA]</scope>
    <source>
        <strain evidence="4">ATCC BAA-535 / M</strain>
    </source>
</reference>
<dbReference type="PANTHER" id="PTHR43767">
    <property type="entry name" value="LONG-CHAIN-FATTY-ACID--COA LIGASE"/>
    <property type="match status" value="1"/>
</dbReference>
<dbReference type="KEGG" id="mmi:MMAR_4013"/>
<keyword evidence="4" id="KW-1185">Reference proteome</keyword>
<dbReference type="InterPro" id="IPR000873">
    <property type="entry name" value="AMP-dep_synth/lig_dom"/>
</dbReference>
<evidence type="ECO:0000259" key="1">
    <source>
        <dbReference type="Pfam" id="PF00501"/>
    </source>
</evidence>
<name>B2HQC9_MYCMM</name>
<dbReference type="eggNOG" id="COG0318">
    <property type="taxonomic scope" value="Bacteria"/>
</dbReference>
<evidence type="ECO:0000313" key="4">
    <source>
        <dbReference type="Proteomes" id="UP000001190"/>
    </source>
</evidence>
<dbReference type="Gene3D" id="3.30.300.30">
    <property type="match status" value="1"/>
</dbReference>
<dbReference type="InterPro" id="IPR020845">
    <property type="entry name" value="AMP-binding_CS"/>
</dbReference>
<dbReference type="InterPro" id="IPR050237">
    <property type="entry name" value="ATP-dep_AMP-bd_enzyme"/>
</dbReference>
<dbReference type="InterPro" id="IPR025110">
    <property type="entry name" value="AMP-bd_C"/>
</dbReference>
<evidence type="ECO:0000313" key="3">
    <source>
        <dbReference type="EMBL" id="ACC42421.1"/>
    </source>
</evidence>
<protein>
    <submittedName>
        <fullName evidence="3">Fatty-acid-CoA ligase</fullName>
    </submittedName>
</protein>
<dbReference type="Pfam" id="PF13193">
    <property type="entry name" value="AMP-binding_C"/>
    <property type="match status" value="1"/>
</dbReference>
<dbReference type="PROSITE" id="PS00455">
    <property type="entry name" value="AMP_BINDING"/>
    <property type="match status" value="1"/>
</dbReference>
<accession>B2HQC9</accession>
<dbReference type="STRING" id="216594.MMAR_4013"/>
<proteinExistence type="predicted"/>
<dbReference type="GO" id="GO:0016878">
    <property type="term" value="F:acid-thiol ligase activity"/>
    <property type="evidence" value="ECO:0007669"/>
    <property type="project" value="UniProtKB-ARBA"/>
</dbReference>
<dbReference type="NCBIfam" id="NF005863">
    <property type="entry name" value="PRK07798.1"/>
    <property type="match status" value="1"/>
</dbReference>
<dbReference type="AlphaFoldDB" id="B2HQC9"/>
<keyword evidence="3" id="KW-0436">Ligase</keyword>
<dbReference type="Pfam" id="PF00501">
    <property type="entry name" value="AMP-binding"/>
    <property type="match status" value="1"/>
</dbReference>
<evidence type="ECO:0000259" key="2">
    <source>
        <dbReference type="Pfam" id="PF13193"/>
    </source>
</evidence>
<dbReference type="SUPFAM" id="SSF56801">
    <property type="entry name" value="Acetyl-CoA synthetase-like"/>
    <property type="match status" value="1"/>
</dbReference>
<dbReference type="EMBL" id="CP000854">
    <property type="protein sequence ID" value="ACC42421.1"/>
    <property type="molecule type" value="Genomic_DNA"/>
</dbReference>
<dbReference type="InterPro" id="IPR045851">
    <property type="entry name" value="AMP-bd_C_sf"/>
</dbReference>
<sequence length="546" mass="58785">MAVTEWTIGAVLDAIAEVVPDRPMTVCGPRRTSFAEAAQRTSRLASYLNKQGFGAHRARETLQRWECGQDRVALIMHNDLYPDMVIGCLKARVVPVNVNHHYSPREIAELLEYVRPRGIIYHRALGARFADLLPAAGADLLVSIDDGSGAAELPGAVSLDEVVTAGAPNYRPTGSPDDLIMMCTGGTTGRPKGVLWRQGDMYVASMVGADHANVDEIHQKVRLGGSPWFAVSPLMHAAGLWTAFSGFLSGFPVVLYDDRAKLDVRSVWATAEREKVGMVTMVGDAYAGPLVAELSAHPYDLSALQAIGTGGAATNPKYKRALMERLPHVTIIEGYGSSETGNMAFGHSRNRMASETFAMRVGGAVASADRSSFLQPGTAEIGWAARMGRIPLGYFNDPEATRRTFPEIEGHRVVIPGDRATIENDGTIRLLGRDSLVVNTGGEKVFVEEVEEVLRGHPDIADALVVGRASQRWGQEVVALVAARPGVDLAGSERALYALCTAKLAHFKAPKAFIFVSHIQRLGNGKPNYRWAKQAAAQQLPVGGSA</sequence>
<gene>
    <name evidence="3" type="ordered locus">MMAR_4013</name>
</gene>
<dbReference type="Gene3D" id="3.40.50.12780">
    <property type="entry name" value="N-terminal domain of ligase-like"/>
    <property type="match status" value="1"/>
</dbReference>
<dbReference type="InterPro" id="IPR042099">
    <property type="entry name" value="ANL_N_sf"/>
</dbReference>